<dbReference type="InterPro" id="IPR011009">
    <property type="entry name" value="Kinase-like_dom_sf"/>
</dbReference>
<feature type="domain" description="Protein kinase" evidence="3">
    <location>
        <begin position="1"/>
        <end position="197"/>
    </location>
</feature>
<evidence type="ECO:0000313" key="4">
    <source>
        <dbReference type="EMBL" id="KLO12771.1"/>
    </source>
</evidence>
<dbReference type="GO" id="GO:0005524">
    <property type="term" value="F:ATP binding"/>
    <property type="evidence" value="ECO:0007669"/>
    <property type="project" value="UniProtKB-KW"/>
</dbReference>
<proteinExistence type="predicted"/>
<dbReference type="GO" id="GO:0004672">
    <property type="term" value="F:protein kinase activity"/>
    <property type="evidence" value="ECO:0007669"/>
    <property type="project" value="InterPro"/>
</dbReference>
<dbReference type="AlphaFoldDB" id="A0A0H2S7D6"/>
<dbReference type="InterPro" id="IPR001245">
    <property type="entry name" value="Ser-Thr/Tyr_kinase_cat_dom"/>
</dbReference>
<keyword evidence="1" id="KW-0547">Nucleotide-binding</keyword>
<dbReference type="PANTHER" id="PTHR27001:SF931">
    <property type="entry name" value="OS11G0664100 PROTEIN"/>
    <property type="match status" value="1"/>
</dbReference>
<dbReference type="OrthoDB" id="346907at2759"/>
<keyword evidence="5" id="KW-1185">Reference proteome</keyword>
<evidence type="ECO:0000259" key="3">
    <source>
        <dbReference type="PROSITE" id="PS50011"/>
    </source>
</evidence>
<accession>A0A0H2S7D6</accession>
<dbReference type="InParanoid" id="A0A0H2S7D6"/>
<dbReference type="Gene3D" id="1.10.510.10">
    <property type="entry name" value="Transferase(Phosphotransferase) domain 1"/>
    <property type="match status" value="1"/>
</dbReference>
<keyword evidence="2" id="KW-0067">ATP-binding</keyword>
<dbReference type="SUPFAM" id="SSF56112">
    <property type="entry name" value="Protein kinase-like (PK-like)"/>
    <property type="match status" value="1"/>
</dbReference>
<evidence type="ECO:0000256" key="2">
    <source>
        <dbReference type="ARBA" id="ARBA00022840"/>
    </source>
</evidence>
<sequence>MTSGTSEAIKVLQPRDLEGKSVEDSRRFWNEVIIWSRLRHENILPLLGLAELYINGTREIGLVSPWARNGNINDYFQVVPNIDRLPMVRGVAEGLSYLHKSSVIRGDLRGAYVLVSDLVQPMLCDSGFANVVGVMVKMSVSRFWEPPLDGSRTDHRGQTSEEKVRFLGLCYSNPRDTCTYIGPFSDKSNDGQVVIAL</sequence>
<dbReference type="Pfam" id="PF07714">
    <property type="entry name" value="PK_Tyr_Ser-Thr"/>
    <property type="match status" value="1"/>
</dbReference>
<gene>
    <name evidence="4" type="ORF">SCHPADRAFT_940949</name>
</gene>
<evidence type="ECO:0000256" key="1">
    <source>
        <dbReference type="ARBA" id="ARBA00022741"/>
    </source>
</evidence>
<dbReference type="EMBL" id="KQ085971">
    <property type="protein sequence ID" value="KLO12771.1"/>
    <property type="molecule type" value="Genomic_DNA"/>
</dbReference>
<dbReference type="STRING" id="27342.A0A0H2S7D6"/>
<dbReference type="GO" id="GO:0005886">
    <property type="term" value="C:plasma membrane"/>
    <property type="evidence" value="ECO:0007669"/>
    <property type="project" value="TreeGrafter"/>
</dbReference>
<name>A0A0H2S7D6_9AGAM</name>
<reference evidence="4 5" key="1">
    <citation type="submission" date="2015-04" db="EMBL/GenBank/DDBJ databases">
        <title>Complete genome sequence of Schizopora paradoxa KUC8140, a cosmopolitan wood degrader in East Asia.</title>
        <authorList>
            <consortium name="DOE Joint Genome Institute"/>
            <person name="Min B."/>
            <person name="Park H."/>
            <person name="Jang Y."/>
            <person name="Kim J.-J."/>
            <person name="Kim K.H."/>
            <person name="Pangilinan J."/>
            <person name="Lipzen A."/>
            <person name="Riley R."/>
            <person name="Grigoriev I.V."/>
            <person name="Spatafora J.W."/>
            <person name="Choi I.-G."/>
        </authorList>
    </citation>
    <scope>NUCLEOTIDE SEQUENCE [LARGE SCALE GENOMIC DNA]</scope>
    <source>
        <strain evidence="4 5">KUC8140</strain>
    </source>
</reference>
<dbReference type="PROSITE" id="PS50011">
    <property type="entry name" value="PROTEIN_KINASE_DOM"/>
    <property type="match status" value="1"/>
</dbReference>
<dbReference type="Proteomes" id="UP000053477">
    <property type="component" value="Unassembled WGS sequence"/>
</dbReference>
<evidence type="ECO:0000313" key="5">
    <source>
        <dbReference type="Proteomes" id="UP000053477"/>
    </source>
</evidence>
<dbReference type="InterPro" id="IPR000719">
    <property type="entry name" value="Prot_kinase_dom"/>
</dbReference>
<protein>
    <recommendedName>
        <fullName evidence="3">Protein kinase domain-containing protein</fullName>
    </recommendedName>
</protein>
<organism evidence="4 5">
    <name type="scientific">Schizopora paradoxa</name>
    <dbReference type="NCBI Taxonomy" id="27342"/>
    <lineage>
        <taxon>Eukaryota</taxon>
        <taxon>Fungi</taxon>
        <taxon>Dikarya</taxon>
        <taxon>Basidiomycota</taxon>
        <taxon>Agaricomycotina</taxon>
        <taxon>Agaricomycetes</taxon>
        <taxon>Hymenochaetales</taxon>
        <taxon>Schizoporaceae</taxon>
        <taxon>Schizopora</taxon>
    </lineage>
</organism>
<dbReference type="PANTHER" id="PTHR27001">
    <property type="entry name" value="OS01G0253100 PROTEIN"/>
    <property type="match status" value="1"/>
</dbReference>